<accession>A0A097ESI9</accession>
<dbReference type="STRING" id="758847.LSS_21640"/>
<proteinExistence type="predicted"/>
<dbReference type="Proteomes" id="UP000035800">
    <property type="component" value="Chromosome I"/>
</dbReference>
<sequence length="46" mass="5883">MFHLNPPLRIFTRKKARIRKVNIKFHYIGTISYIKDKYPYFWRMFF</sequence>
<dbReference type="KEGG" id="lst:LSS_21640"/>
<evidence type="ECO:0000313" key="2">
    <source>
        <dbReference type="Proteomes" id="UP000035800"/>
    </source>
</evidence>
<dbReference type="AlphaFoldDB" id="A0A097ESI9"/>
<evidence type="ECO:0000313" key="1">
    <source>
        <dbReference type="EMBL" id="AIT10899.1"/>
    </source>
</evidence>
<reference evidence="1 2" key="1">
    <citation type="journal article" date="2012" name="Gene">
        <title>Sequence of Leptospira santarosai serovar Shermani genome and prediction of virulence-associated genes.</title>
        <authorList>
            <person name="Chou L.F."/>
            <person name="Chen Y.T."/>
            <person name="Lu C.W."/>
            <person name="Ko Y.C."/>
            <person name="Tang C.Y."/>
            <person name="Pan M.J."/>
            <person name="Tian Y.C."/>
            <person name="Chiu C.H."/>
            <person name="Hung C.C."/>
            <person name="Yang C.W."/>
        </authorList>
    </citation>
    <scope>NUCLEOTIDE SEQUENCE [LARGE SCALE GENOMIC DNA]</scope>
    <source>
        <strain evidence="1">LT 821</strain>
    </source>
</reference>
<organism evidence="1 2">
    <name type="scientific">Leptospira santarosai serovar Shermani str. LT 821</name>
    <dbReference type="NCBI Taxonomy" id="758847"/>
    <lineage>
        <taxon>Bacteria</taxon>
        <taxon>Pseudomonadati</taxon>
        <taxon>Spirochaetota</taxon>
        <taxon>Spirochaetia</taxon>
        <taxon>Leptospirales</taxon>
        <taxon>Leptospiraceae</taxon>
        <taxon>Leptospira</taxon>
    </lineage>
</organism>
<name>A0A097ESI9_9LEPT</name>
<reference evidence="1 2" key="2">
    <citation type="journal article" date="2014" name="Emerg. Microbes Infect.">
        <title>Potential impact on kidney infection: a whole-genome analysis of Leptospira santarosai serovar Shermani.</title>
        <authorList>
            <person name="Chou L.F."/>
            <person name="Chen T.W."/>
            <person name="Ko Y.C."/>
            <person name="Pan M.J."/>
            <person name="Tian Y.C."/>
            <person name="Chiu C.H."/>
            <person name="Tang P."/>
            <person name="Hung C.C."/>
            <person name="Yang C.W."/>
        </authorList>
    </citation>
    <scope>NUCLEOTIDE SEQUENCE</scope>
    <source>
        <strain evidence="1 2">LT 821</strain>
    </source>
</reference>
<dbReference type="EMBL" id="CP006694">
    <property type="protein sequence ID" value="AIT10899.1"/>
    <property type="molecule type" value="Genomic_DNA"/>
</dbReference>
<protein>
    <submittedName>
        <fullName evidence="1">Uncharacterized protein</fullName>
    </submittedName>
</protein>
<gene>
    <name evidence="1" type="ORF">LSS_21640</name>
</gene>